<reference evidence="1" key="1">
    <citation type="submission" date="2018-11" db="EMBL/GenBank/DDBJ databases">
        <authorList>
            <consortium name="Genoscope - CEA"/>
            <person name="William W."/>
        </authorList>
    </citation>
    <scope>NUCLEOTIDE SEQUENCE [LARGE SCALE GENOMIC DNA]</scope>
    <source>
        <strain evidence="1">T9AD</strain>
    </source>
</reference>
<sequence length="62" mass="6737">MPCKTLWVTLAAWFGGDLRKRDESESSRIVRSGTGCRSRAPGELHYLNVAGNLAGAHYTGKS</sequence>
<name>A0A653BC50_ECTOL</name>
<dbReference type="AlphaFoldDB" id="A0A653BC50"/>
<gene>
    <name evidence="1" type="ORF">POT9AD_5252</name>
</gene>
<accession>A0A653BC50</accession>
<proteinExistence type="predicted"/>
<dbReference type="EMBL" id="LR130779">
    <property type="protein sequence ID" value="VDN66227.1"/>
    <property type="molecule type" value="Genomic_DNA"/>
</dbReference>
<organism evidence="1">
    <name type="scientific">Ectopseudomonas oleovorans</name>
    <name type="common">Pseudomonas oleovorans</name>
    <dbReference type="NCBI Taxonomy" id="301"/>
    <lineage>
        <taxon>Bacteria</taxon>
        <taxon>Pseudomonadati</taxon>
        <taxon>Pseudomonadota</taxon>
        <taxon>Gammaproteobacteria</taxon>
        <taxon>Pseudomonadales</taxon>
        <taxon>Pseudomonadaceae</taxon>
        <taxon>Ectopseudomonas</taxon>
    </lineage>
</organism>
<protein>
    <submittedName>
        <fullName evidence="1">Uncharacterized protein</fullName>
    </submittedName>
</protein>
<evidence type="ECO:0000313" key="1">
    <source>
        <dbReference type="EMBL" id="VDN66227.1"/>
    </source>
</evidence>